<gene>
    <name evidence="3" type="ORF">P0007D08.4</name>
    <name evidence="2" type="ORF">P0450B04.39</name>
</gene>
<reference evidence="4" key="4">
    <citation type="journal article" date="2008" name="Nucleic Acids Res.">
        <title>The rice annotation project database (RAP-DB): 2008 update.</title>
        <authorList>
            <consortium name="The rice annotation project (RAP)"/>
        </authorList>
    </citation>
    <scope>GENOME REANNOTATION</scope>
    <source>
        <strain evidence="4">cv. Nipponbare</strain>
    </source>
</reference>
<evidence type="ECO:0000313" key="3">
    <source>
        <dbReference type="EMBL" id="BAD09519.1"/>
    </source>
</evidence>
<dbReference type="EMBL" id="AP004462">
    <property type="protein sequence ID" value="BAD09399.1"/>
    <property type="molecule type" value="Genomic_DNA"/>
</dbReference>
<reference evidence="3" key="1">
    <citation type="submission" date="2001-12" db="EMBL/GenBank/DDBJ databases">
        <title>Oryza sativa nipponbare(GA3) genomic DNA, chromosome 8, PAC clone:P0007D08.</title>
        <authorList>
            <person name="Sasaki T."/>
            <person name="Matsumoto T."/>
            <person name="Yamamoto K."/>
        </authorList>
    </citation>
    <scope>NUCLEOTIDE SEQUENCE</scope>
</reference>
<protein>
    <submittedName>
        <fullName evidence="3">Uncharacterized protein</fullName>
    </submittedName>
</protein>
<reference evidence="2" key="2">
    <citation type="submission" date="2001-12" db="EMBL/GenBank/DDBJ databases">
        <title>Oryza sativa nipponbare(GA3) genomic DNA, chromosome 8, PAC clone:P0450B04.</title>
        <authorList>
            <person name="Sasaki T."/>
            <person name="Matsumoto T."/>
            <person name="Yamamoto K."/>
        </authorList>
    </citation>
    <scope>NUCLEOTIDE SEQUENCE</scope>
</reference>
<dbReference type="EMBL" id="AP004584">
    <property type="protein sequence ID" value="BAD09519.1"/>
    <property type="molecule type" value="Genomic_DNA"/>
</dbReference>
<organism evidence="3 4">
    <name type="scientific">Oryza sativa subsp. japonica</name>
    <name type="common">Rice</name>
    <dbReference type="NCBI Taxonomy" id="39947"/>
    <lineage>
        <taxon>Eukaryota</taxon>
        <taxon>Viridiplantae</taxon>
        <taxon>Streptophyta</taxon>
        <taxon>Embryophyta</taxon>
        <taxon>Tracheophyta</taxon>
        <taxon>Spermatophyta</taxon>
        <taxon>Magnoliopsida</taxon>
        <taxon>Liliopsida</taxon>
        <taxon>Poales</taxon>
        <taxon>Poaceae</taxon>
        <taxon>BOP clade</taxon>
        <taxon>Oryzoideae</taxon>
        <taxon>Oryzeae</taxon>
        <taxon>Oryzinae</taxon>
        <taxon>Oryza</taxon>
        <taxon>Oryza sativa</taxon>
    </lineage>
</organism>
<feature type="region of interest" description="Disordered" evidence="1">
    <location>
        <begin position="34"/>
        <end position="97"/>
    </location>
</feature>
<evidence type="ECO:0000256" key="1">
    <source>
        <dbReference type="SAM" id="MobiDB-lite"/>
    </source>
</evidence>
<sequence>MDENLSQRLIRVQTTQCPQFLSVNYRRTEELFLFRPSPSGRTHPPRPLGPGKESSFSARRRREGLLLVGPSSPGRNRPSPPVGAGNDDFNSAVPAHTPSVPRLSAPLLIFSPDPTHPGFNGRMSFGTDRYQYRAVQLARR</sequence>
<dbReference type="AlphaFoldDB" id="Q6ZC76"/>
<proteinExistence type="predicted"/>
<evidence type="ECO:0000313" key="4">
    <source>
        <dbReference type="Proteomes" id="UP000000763"/>
    </source>
</evidence>
<evidence type="ECO:0000313" key="2">
    <source>
        <dbReference type="EMBL" id="BAD09399.1"/>
    </source>
</evidence>
<dbReference type="Proteomes" id="UP000000763">
    <property type="component" value="Chromosome 8"/>
</dbReference>
<reference evidence="4" key="3">
    <citation type="journal article" date="2005" name="Nature">
        <title>The map-based sequence of the rice genome.</title>
        <authorList>
            <consortium name="International rice genome sequencing project (IRGSP)"/>
            <person name="Matsumoto T."/>
            <person name="Wu J."/>
            <person name="Kanamori H."/>
            <person name="Katayose Y."/>
            <person name="Fujisawa M."/>
            <person name="Namiki N."/>
            <person name="Mizuno H."/>
            <person name="Yamamoto K."/>
            <person name="Antonio B.A."/>
            <person name="Baba T."/>
            <person name="Sakata K."/>
            <person name="Nagamura Y."/>
            <person name="Aoki H."/>
            <person name="Arikawa K."/>
            <person name="Arita K."/>
            <person name="Bito T."/>
            <person name="Chiden Y."/>
            <person name="Fujitsuka N."/>
            <person name="Fukunaka R."/>
            <person name="Hamada M."/>
            <person name="Harada C."/>
            <person name="Hayashi A."/>
            <person name="Hijishita S."/>
            <person name="Honda M."/>
            <person name="Hosokawa S."/>
            <person name="Ichikawa Y."/>
            <person name="Idonuma A."/>
            <person name="Iijima M."/>
            <person name="Ikeda M."/>
            <person name="Ikeno M."/>
            <person name="Ito K."/>
            <person name="Ito S."/>
            <person name="Ito T."/>
            <person name="Ito Y."/>
            <person name="Ito Y."/>
            <person name="Iwabuchi A."/>
            <person name="Kamiya K."/>
            <person name="Karasawa W."/>
            <person name="Kurita K."/>
            <person name="Katagiri S."/>
            <person name="Kikuta A."/>
            <person name="Kobayashi H."/>
            <person name="Kobayashi N."/>
            <person name="Machita K."/>
            <person name="Maehara T."/>
            <person name="Masukawa M."/>
            <person name="Mizubayashi T."/>
            <person name="Mukai Y."/>
            <person name="Nagasaki H."/>
            <person name="Nagata Y."/>
            <person name="Naito S."/>
            <person name="Nakashima M."/>
            <person name="Nakama Y."/>
            <person name="Nakamichi Y."/>
            <person name="Nakamura M."/>
            <person name="Meguro A."/>
            <person name="Negishi M."/>
            <person name="Ohta I."/>
            <person name="Ohta T."/>
            <person name="Okamoto M."/>
            <person name="Ono N."/>
            <person name="Saji S."/>
            <person name="Sakaguchi M."/>
            <person name="Sakai K."/>
            <person name="Shibata M."/>
            <person name="Shimokawa T."/>
            <person name="Song J."/>
            <person name="Takazaki Y."/>
            <person name="Terasawa K."/>
            <person name="Tsugane M."/>
            <person name="Tsuji K."/>
            <person name="Ueda S."/>
            <person name="Waki K."/>
            <person name="Yamagata H."/>
            <person name="Yamamoto M."/>
            <person name="Yamamoto S."/>
            <person name="Yamane H."/>
            <person name="Yoshiki S."/>
            <person name="Yoshihara R."/>
            <person name="Yukawa K."/>
            <person name="Zhong H."/>
            <person name="Yano M."/>
            <person name="Yuan Q."/>
            <person name="Ouyang S."/>
            <person name="Liu J."/>
            <person name="Jones K.M."/>
            <person name="Gansberger K."/>
            <person name="Moffat K."/>
            <person name="Hill J."/>
            <person name="Bera J."/>
            <person name="Fadrosh D."/>
            <person name="Jin S."/>
            <person name="Johri S."/>
            <person name="Kim M."/>
            <person name="Overton L."/>
            <person name="Reardon M."/>
            <person name="Tsitrin T."/>
            <person name="Vuong H."/>
            <person name="Weaver B."/>
            <person name="Ciecko A."/>
            <person name="Tallon L."/>
            <person name="Jackson J."/>
            <person name="Pai G."/>
            <person name="Aken S.V."/>
            <person name="Utterback T."/>
            <person name="Reidmuller S."/>
            <person name="Feldblyum T."/>
            <person name="Hsiao J."/>
            <person name="Zismann V."/>
            <person name="Iobst S."/>
            <person name="de Vazeille A.R."/>
            <person name="Buell C.R."/>
            <person name="Ying K."/>
            <person name="Li Y."/>
            <person name="Lu T."/>
            <person name="Huang Y."/>
            <person name="Zhao Q."/>
            <person name="Feng Q."/>
            <person name="Zhang L."/>
            <person name="Zhu J."/>
            <person name="Weng Q."/>
            <person name="Mu J."/>
            <person name="Lu Y."/>
            <person name="Fan D."/>
            <person name="Liu Y."/>
            <person name="Guan J."/>
            <person name="Zhang Y."/>
            <person name="Yu S."/>
            <person name="Liu X."/>
            <person name="Zhang Y."/>
            <person name="Hong G."/>
            <person name="Han B."/>
            <person name="Choisne N."/>
            <person name="Demange N."/>
            <person name="Orjeda G."/>
            <person name="Samain S."/>
            <person name="Cattolico L."/>
            <person name="Pelletier E."/>
            <person name="Couloux A."/>
            <person name="Segurens B."/>
            <person name="Wincker P."/>
            <person name="D'Hont A."/>
            <person name="Scarpelli C."/>
            <person name="Weissenbach J."/>
            <person name="Salanoubat M."/>
            <person name="Quetier F."/>
            <person name="Yu Y."/>
            <person name="Kim H.R."/>
            <person name="Rambo T."/>
            <person name="Currie J."/>
            <person name="Collura K."/>
            <person name="Luo M."/>
            <person name="Yang T."/>
            <person name="Ammiraju J.S.S."/>
            <person name="Engler F."/>
            <person name="Soderlund C."/>
            <person name="Wing R.A."/>
            <person name="Palmer L.E."/>
            <person name="de la Bastide M."/>
            <person name="Spiegel L."/>
            <person name="Nascimento L."/>
            <person name="Zutavern T."/>
            <person name="O'Shaughnessy A."/>
            <person name="Dike S."/>
            <person name="Dedhia N."/>
            <person name="Preston R."/>
            <person name="Balija V."/>
            <person name="McCombie W.R."/>
            <person name="Chow T."/>
            <person name="Chen H."/>
            <person name="Chung M."/>
            <person name="Chen C."/>
            <person name="Shaw J."/>
            <person name="Wu H."/>
            <person name="Hsiao K."/>
            <person name="Chao Y."/>
            <person name="Chu M."/>
            <person name="Cheng C."/>
            <person name="Hour A."/>
            <person name="Lee P."/>
            <person name="Lin S."/>
            <person name="Lin Y."/>
            <person name="Liou J."/>
            <person name="Liu S."/>
            <person name="Hsing Y."/>
            <person name="Raghuvanshi S."/>
            <person name="Mohanty A."/>
            <person name="Bharti A.K."/>
            <person name="Gaur A."/>
            <person name="Gupta V."/>
            <person name="Kumar D."/>
            <person name="Ravi V."/>
            <person name="Vij S."/>
            <person name="Kapur A."/>
            <person name="Khurana P."/>
            <person name="Khurana P."/>
            <person name="Khurana J.P."/>
            <person name="Tyagi A.K."/>
            <person name="Gaikwad K."/>
            <person name="Singh A."/>
            <person name="Dalal V."/>
            <person name="Srivastava S."/>
            <person name="Dixit A."/>
            <person name="Pal A.K."/>
            <person name="Ghazi I.A."/>
            <person name="Yadav M."/>
            <person name="Pandit A."/>
            <person name="Bhargava A."/>
            <person name="Sureshbabu K."/>
            <person name="Batra K."/>
            <person name="Sharma T.R."/>
            <person name="Mohapatra T."/>
            <person name="Singh N.K."/>
            <person name="Messing J."/>
            <person name="Nelson A.B."/>
            <person name="Fuks G."/>
            <person name="Kavchok S."/>
            <person name="Keizer G."/>
            <person name="Linton E."/>
            <person name="Llaca V."/>
            <person name="Song R."/>
            <person name="Tanyolac B."/>
            <person name="Young S."/>
            <person name="Ho-Il K."/>
            <person name="Hahn J.H."/>
            <person name="Sangsakoo G."/>
            <person name="Vanavichit A."/>
            <person name="de Mattos Luiz.A.T."/>
            <person name="Zimmer P.D."/>
            <person name="Malone G."/>
            <person name="Dellagostin O."/>
            <person name="de Oliveira A.C."/>
            <person name="Bevan M."/>
            <person name="Bancroft I."/>
            <person name="Minx P."/>
            <person name="Cordum H."/>
            <person name="Wilson R."/>
            <person name="Cheng Z."/>
            <person name="Jin W."/>
            <person name="Jiang J."/>
            <person name="Leong S.A."/>
            <person name="Iwama H."/>
            <person name="Gojobori T."/>
            <person name="Itoh T."/>
            <person name="Niimura Y."/>
            <person name="Fujii Y."/>
            <person name="Habara T."/>
            <person name="Sakai H."/>
            <person name="Sato Y."/>
            <person name="Wilson G."/>
            <person name="Kumar K."/>
            <person name="McCouch S."/>
            <person name="Juretic N."/>
            <person name="Hoen D."/>
            <person name="Wright S."/>
            <person name="Bruskiewich R."/>
            <person name="Bureau T."/>
            <person name="Miyao A."/>
            <person name="Hirochika H."/>
            <person name="Nishikawa T."/>
            <person name="Kadowaki K."/>
            <person name="Sugiura M."/>
            <person name="Burr B."/>
            <person name="Sasaki T."/>
        </authorList>
    </citation>
    <scope>NUCLEOTIDE SEQUENCE [LARGE SCALE GENOMIC DNA]</scope>
    <source>
        <strain evidence="4">cv. Nipponbare</strain>
    </source>
</reference>
<feature type="compositionally biased region" description="Low complexity" evidence="1">
    <location>
        <begin position="68"/>
        <end position="77"/>
    </location>
</feature>
<accession>Q6ZC76</accession>
<name>Q6ZC76_ORYSJ</name>